<gene>
    <name evidence="1" type="ORF">PMAYCL1PPCAC_17236</name>
</gene>
<reference evidence="2" key="1">
    <citation type="submission" date="2022-10" db="EMBL/GenBank/DDBJ databases">
        <title>Genome assembly of Pristionchus species.</title>
        <authorList>
            <person name="Yoshida K."/>
            <person name="Sommer R.J."/>
        </authorList>
    </citation>
    <scope>NUCLEOTIDE SEQUENCE [LARGE SCALE GENOMIC DNA]</scope>
    <source>
        <strain evidence="2">RS5460</strain>
    </source>
</reference>
<proteinExistence type="predicted"/>
<dbReference type="AlphaFoldDB" id="A0AAN5I0P9"/>
<feature type="non-terminal residue" evidence="1">
    <location>
        <position position="1"/>
    </location>
</feature>
<dbReference type="EMBL" id="BTRK01000004">
    <property type="protein sequence ID" value="GMR47041.1"/>
    <property type="molecule type" value="Genomic_DNA"/>
</dbReference>
<evidence type="ECO:0000313" key="1">
    <source>
        <dbReference type="EMBL" id="GMR47041.1"/>
    </source>
</evidence>
<evidence type="ECO:0000313" key="2">
    <source>
        <dbReference type="Proteomes" id="UP001328107"/>
    </source>
</evidence>
<protein>
    <submittedName>
        <fullName evidence="1">Uncharacterized protein</fullName>
    </submittedName>
</protein>
<name>A0AAN5I0P9_9BILA</name>
<sequence>KLVYRGNGKPPRFVFYAVDKKSPNVDSIVYAVNEEHGYTVSVTDGPRRFTVLTSDNVAPFITFNGDFPAGYPRIYATGYDAMSEDSCSSVYQARSQESARNSFISVSSPILTVDRGASDAKAKVQKRSESFTNKIANSSLIYMSPGYVGCSYIKNQMYYVENNAVLDNFSTEAKTLDLDASFSINNANDAVHITVNNEKIDLIGTSPVRKHFDADRFDVTISWIRNSAESNLPFKWTLESIRNSCKLRRKSPTRI</sequence>
<accession>A0AAN5I0P9</accession>
<organism evidence="1 2">
    <name type="scientific">Pristionchus mayeri</name>
    <dbReference type="NCBI Taxonomy" id="1317129"/>
    <lineage>
        <taxon>Eukaryota</taxon>
        <taxon>Metazoa</taxon>
        <taxon>Ecdysozoa</taxon>
        <taxon>Nematoda</taxon>
        <taxon>Chromadorea</taxon>
        <taxon>Rhabditida</taxon>
        <taxon>Rhabditina</taxon>
        <taxon>Diplogasteromorpha</taxon>
        <taxon>Diplogasteroidea</taxon>
        <taxon>Neodiplogasteridae</taxon>
        <taxon>Pristionchus</taxon>
    </lineage>
</organism>
<comment type="caution">
    <text evidence="1">The sequence shown here is derived from an EMBL/GenBank/DDBJ whole genome shotgun (WGS) entry which is preliminary data.</text>
</comment>
<keyword evidence="2" id="KW-1185">Reference proteome</keyword>
<dbReference type="Proteomes" id="UP001328107">
    <property type="component" value="Unassembled WGS sequence"/>
</dbReference>